<dbReference type="EMBL" id="GG738887">
    <property type="protein sequence ID" value="EFC41236.1"/>
    <property type="molecule type" value="Genomic_DNA"/>
</dbReference>
<dbReference type="RefSeq" id="XP_002673980.1">
    <property type="nucleotide sequence ID" value="XM_002673934.1"/>
</dbReference>
<sequence length="119" mass="13138">MIILLDWQAFGALPTIIIKYKYETRAEEDTLLNNSIKFLTESARLSNLAEIAKVFIKDPDFVHNADSKESSGFLGYTNKVDGTDLIVTLDCNVSLIANVGNESRGPAADNEVKKLINAF</sequence>
<dbReference type="InParanoid" id="D2VPN1"/>
<protein>
    <submittedName>
        <fullName evidence="1">Predicted protein</fullName>
    </submittedName>
</protein>
<accession>D2VPN1</accession>
<organism evidence="2">
    <name type="scientific">Naegleria gruberi</name>
    <name type="common">Amoeba</name>
    <dbReference type="NCBI Taxonomy" id="5762"/>
    <lineage>
        <taxon>Eukaryota</taxon>
        <taxon>Discoba</taxon>
        <taxon>Heterolobosea</taxon>
        <taxon>Tetramitia</taxon>
        <taxon>Eutetramitia</taxon>
        <taxon>Vahlkampfiidae</taxon>
        <taxon>Naegleria</taxon>
    </lineage>
</organism>
<dbReference type="Proteomes" id="UP000006671">
    <property type="component" value="Unassembled WGS sequence"/>
</dbReference>
<proteinExistence type="predicted"/>
<dbReference type="VEuPathDB" id="AmoebaDB:NAEGRDRAFT_70922"/>
<evidence type="ECO:0000313" key="2">
    <source>
        <dbReference type="Proteomes" id="UP000006671"/>
    </source>
</evidence>
<evidence type="ECO:0000313" key="1">
    <source>
        <dbReference type="EMBL" id="EFC41236.1"/>
    </source>
</evidence>
<gene>
    <name evidence="1" type="ORF">NAEGRDRAFT_70922</name>
</gene>
<dbReference type="GeneID" id="8851116"/>
<name>D2VPN1_NAEGR</name>
<reference evidence="1 2" key="1">
    <citation type="journal article" date="2010" name="Cell">
        <title>The genome of Naegleria gruberi illuminates early eukaryotic versatility.</title>
        <authorList>
            <person name="Fritz-Laylin L.K."/>
            <person name="Prochnik S.E."/>
            <person name="Ginger M.L."/>
            <person name="Dacks J.B."/>
            <person name="Carpenter M.L."/>
            <person name="Field M.C."/>
            <person name="Kuo A."/>
            <person name="Paredez A."/>
            <person name="Chapman J."/>
            <person name="Pham J."/>
            <person name="Shu S."/>
            <person name="Neupane R."/>
            <person name="Cipriano M."/>
            <person name="Mancuso J."/>
            <person name="Tu H."/>
            <person name="Salamov A."/>
            <person name="Lindquist E."/>
            <person name="Shapiro H."/>
            <person name="Lucas S."/>
            <person name="Grigoriev I.V."/>
            <person name="Cande W.Z."/>
            <person name="Fulton C."/>
            <person name="Rokhsar D.S."/>
            <person name="Dawson S.C."/>
        </authorList>
    </citation>
    <scope>NUCLEOTIDE SEQUENCE [LARGE SCALE GENOMIC DNA]</scope>
    <source>
        <strain evidence="1 2">NEG-M</strain>
    </source>
</reference>
<keyword evidence="2" id="KW-1185">Reference proteome</keyword>
<dbReference type="AlphaFoldDB" id="D2VPN1"/>
<dbReference type="KEGG" id="ngr:NAEGRDRAFT_70922"/>